<gene>
    <name evidence="1" type="ORF">KVH43_03525</name>
</gene>
<sequence>MDKNECLKLMEQYFHIKSLIAKLKNLDFKLKSHIFYYNNIFKEIDKIAIMRVYSKNLEDDIVFDVYYVADAFEQLFHGYFSIEPVSEPSKKIFENISRVCTDLGHYFYYAYQNSDLLKKYLIAGNFKSIVEQTKDDFEVQFCKMKKEVYMEIATYKTEDLEKVLLRRELIKKYIKNFINLNGKPSEEVKMFFINILSEKMRRHICFINSEKITNVININTRTVSFNKCCDLPIYGWINYAVKENAILFLNLEFDFEGGDNIGKITD</sequence>
<dbReference type="RefSeq" id="WP_218283498.1">
    <property type="nucleotide sequence ID" value="NZ_CP078093.1"/>
</dbReference>
<name>A0ABX8RGG2_9CLOT</name>
<reference evidence="1" key="1">
    <citation type="submission" date="2021-07" db="EMBL/GenBank/DDBJ databases">
        <title>Complete genome sequence of Crassaminicella sp. 143-21, isolated from a deep-sea hydrothermal vent.</title>
        <authorList>
            <person name="Li X."/>
        </authorList>
    </citation>
    <scope>NUCLEOTIDE SEQUENCE</scope>
    <source>
        <strain evidence="1">143-21</strain>
    </source>
</reference>
<organism evidence="1 2">
    <name type="scientific">Crassaminicella indica</name>
    <dbReference type="NCBI Taxonomy" id="2855394"/>
    <lineage>
        <taxon>Bacteria</taxon>
        <taxon>Bacillati</taxon>
        <taxon>Bacillota</taxon>
        <taxon>Clostridia</taxon>
        <taxon>Eubacteriales</taxon>
        <taxon>Clostridiaceae</taxon>
        <taxon>Crassaminicella</taxon>
    </lineage>
</organism>
<accession>A0ABX8RGG2</accession>
<proteinExistence type="predicted"/>
<protein>
    <recommendedName>
        <fullName evidence="3">Sporulation protein YtxC</fullName>
    </recommendedName>
</protein>
<keyword evidence="2" id="KW-1185">Reference proteome</keyword>
<dbReference type="EMBL" id="CP078093">
    <property type="protein sequence ID" value="QXM06805.1"/>
    <property type="molecule type" value="Genomic_DNA"/>
</dbReference>
<evidence type="ECO:0000313" key="2">
    <source>
        <dbReference type="Proteomes" id="UP000886818"/>
    </source>
</evidence>
<evidence type="ECO:0008006" key="3">
    <source>
        <dbReference type="Google" id="ProtNLM"/>
    </source>
</evidence>
<evidence type="ECO:0000313" key="1">
    <source>
        <dbReference type="EMBL" id="QXM06805.1"/>
    </source>
</evidence>
<dbReference type="Proteomes" id="UP000886818">
    <property type="component" value="Chromosome"/>
</dbReference>